<evidence type="ECO:0000313" key="15">
    <source>
        <dbReference type="Proteomes" id="UP000592780"/>
    </source>
</evidence>
<dbReference type="SUPFAM" id="SSF81342">
    <property type="entry name" value="Transmembrane di-heme cytochromes"/>
    <property type="match status" value="1"/>
</dbReference>
<feature type="domain" description="Cytochrome b561 bacterial/Ni-hydrogenase" evidence="13">
    <location>
        <begin position="6"/>
        <end position="174"/>
    </location>
</feature>
<keyword evidence="3" id="KW-0813">Transport</keyword>
<evidence type="ECO:0000256" key="7">
    <source>
        <dbReference type="ARBA" id="ARBA00022723"/>
    </source>
</evidence>
<keyword evidence="9" id="KW-1133">Transmembrane helix</keyword>
<protein>
    <submittedName>
        <fullName evidence="14">Cytochrome b561</fullName>
    </submittedName>
</protein>
<dbReference type="InterPro" id="IPR052168">
    <property type="entry name" value="Cytochrome_b561_oxidase"/>
</dbReference>
<evidence type="ECO:0000256" key="1">
    <source>
        <dbReference type="ARBA" id="ARBA00001970"/>
    </source>
</evidence>
<dbReference type="AlphaFoldDB" id="A0A6I1Q1S1"/>
<proteinExistence type="inferred from homology"/>
<dbReference type="GO" id="GO:0022904">
    <property type="term" value="P:respiratory electron transport chain"/>
    <property type="evidence" value="ECO:0007669"/>
    <property type="project" value="InterPro"/>
</dbReference>
<dbReference type="Pfam" id="PF01292">
    <property type="entry name" value="Ni_hydr_CYTB"/>
    <property type="match status" value="1"/>
</dbReference>
<dbReference type="PANTHER" id="PTHR30529:SF1">
    <property type="entry name" value="CYTOCHROME B561 HOMOLOG 2"/>
    <property type="match status" value="1"/>
</dbReference>
<keyword evidence="6" id="KW-0812">Transmembrane</keyword>
<organism evidence="14 15">
    <name type="scientific">Paraburkholderia atlantica</name>
    <dbReference type="NCBI Taxonomy" id="2654982"/>
    <lineage>
        <taxon>Bacteria</taxon>
        <taxon>Pseudomonadati</taxon>
        <taxon>Pseudomonadota</taxon>
        <taxon>Betaproteobacteria</taxon>
        <taxon>Burkholderiales</taxon>
        <taxon>Burkholderiaceae</taxon>
        <taxon>Paraburkholderia</taxon>
    </lineage>
</organism>
<comment type="cofactor">
    <cofactor evidence="1">
        <name>heme b</name>
        <dbReference type="ChEBI" id="CHEBI:60344"/>
    </cofactor>
</comment>
<comment type="subcellular location">
    <subcellularLocation>
        <location evidence="2">Cell membrane</location>
        <topology evidence="2">Multi-pass membrane protein</topology>
    </subcellularLocation>
</comment>
<keyword evidence="4" id="KW-1003">Cell membrane</keyword>
<evidence type="ECO:0000256" key="3">
    <source>
        <dbReference type="ARBA" id="ARBA00022448"/>
    </source>
</evidence>
<evidence type="ECO:0000256" key="12">
    <source>
        <dbReference type="ARBA" id="ARBA00037975"/>
    </source>
</evidence>
<dbReference type="GO" id="GO:0009055">
    <property type="term" value="F:electron transfer activity"/>
    <property type="evidence" value="ECO:0007669"/>
    <property type="project" value="InterPro"/>
</dbReference>
<evidence type="ECO:0000256" key="11">
    <source>
        <dbReference type="ARBA" id="ARBA00023136"/>
    </source>
</evidence>
<dbReference type="RefSeq" id="WP_018433025.1">
    <property type="nucleotide sequence ID" value="NZ_JACHDD010000017.1"/>
</dbReference>
<evidence type="ECO:0000256" key="4">
    <source>
        <dbReference type="ARBA" id="ARBA00022475"/>
    </source>
</evidence>
<comment type="caution">
    <text evidence="14">The sequence shown here is derived from an EMBL/GenBank/DDBJ whole genome shotgun (WGS) entry which is preliminary data.</text>
</comment>
<dbReference type="Proteomes" id="UP000592780">
    <property type="component" value="Unassembled WGS sequence"/>
</dbReference>
<keyword evidence="7" id="KW-0479">Metal-binding</keyword>
<dbReference type="GO" id="GO:0020037">
    <property type="term" value="F:heme binding"/>
    <property type="evidence" value="ECO:0007669"/>
    <property type="project" value="TreeGrafter"/>
</dbReference>
<dbReference type="GO" id="GO:0046872">
    <property type="term" value="F:metal ion binding"/>
    <property type="evidence" value="ECO:0007669"/>
    <property type="project" value="UniProtKB-KW"/>
</dbReference>
<keyword evidence="8" id="KW-0249">Electron transport</keyword>
<evidence type="ECO:0000256" key="8">
    <source>
        <dbReference type="ARBA" id="ARBA00022982"/>
    </source>
</evidence>
<reference evidence="14 15" key="1">
    <citation type="submission" date="2020-08" db="EMBL/GenBank/DDBJ databases">
        <title>Genomic Encyclopedia of Type Strains, Phase IV (KMG-V): Genome sequencing to study the core and pangenomes of soil and plant-associated prokaryotes.</title>
        <authorList>
            <person name="Whitman W."/>
        </authorList>
    </citation>
    <scope>NUCLEOTIDE SEQUENCE [LARGE SCALE GENOMIC DNA]</scope>
    <source>
        <strain evidence="14 15">JPY158</strain>
    </source>
</reference>
<evidence type="ECO:0000256" key="6">
    <source>
        <dbReference type="ARBA" id="ARBA00022692"/>
    </source>
</evidence>
<gene>
    <name evidence="14" type="ORF">HDG40_007178</name>
</gene>
<keyword evidence="5" id="KW-0349">Heme</keyword>
<evidence type="ECO:0000259" key="13">
    <source>
        <dbReference type="Pfam" id="PF01292"/>
    </source>
</evidence>
<dbReference type="Gene3D" id="1.20.950.20">
    <property type="entry name" value="Transmembrane di-heme cytochromes, Chain C"/>
    <property type="match status" value="1"/>
</dbReference>
<name>A0A6I1Q1S1_PARAM</name>
<keyword evidence="11" id="KW-0472">Membrane</keyword>
<comment type="similarity">
    <text evidence="12">Belongs to the cytochrome b561 family.</text>
</comment>
<evidence type="ECO:0000256" key="9">
    <source>
        <dbReference type="ARBA" id="ARBA00022989"/>
    </source>
</evidence>
<accession>A0A6I1Q1S1</accession>
<keyword evidence="15" id="KW-1185">Reference proteome</keyword>
<evidence type="ECO:0000256" key="10">
    <source>
        <dbReference type="ARBA" id="ARBA00023004"/>
    </source>
</evidence>
<dbReference type="EMBL" id="JACHDD010000017">
    <property type="protein sequence ID" value="MBB5428983.1"/>
    <property type="molecule type" value="Genomic_DNA"/>
</dbReference>
<evidence type="ECO:0000256" key="2">
    <source>
        <dbReference type="ARBA" id="ARBA00004651"/>
    </source>
</evidence>
<sequence length="176" mass="19287">MATTARYDGVSRFLHWLIVALVAAQFVLGWTMPEVHRDTKPVGLIAWHIVAGTSLLAVMLCRILWRLTHPAPMIEIARPLRVLSALTQLALYGLLLIVPLLGWINASSRGWPVTLAYAIPLPALAASGSSFGHAMGDVHGVLAWVLFALICLHVAGALTHLFVFRDRVVQRMAPWS</sequence>
<dbReference type="PANTHER" id="PTHR30529">
    <property type="entry name" value="CYTOCHROME B561"/>
    <property type="match status" value="1"/>
</dbReference>
<keyword evidence="10" id="KW-0408">Iron</keyword>
<dbReference type="InterPro" id="IPR011577">
    <property type="entry name" value="Cyt_b561_bac/Ni-Hgenase"/>
</dbReference>
<evidence type="ECO:0000256" key="5">
    <source>
        <dbReference type="ARBA" id="ARBA00022617"/>
    </source>
</evidence>
<dbReference type="GO" id="GO:0005886">
    <property type="term" value="C:plasma membrane"/>
    <property type="evidence" value="ECO:0007669"/>
    <property type="project" value="UniProtKB-SubCell"/>
</dbReference>
<dbReference type="OrthoDB" id="8723024at2"/>
<dbReference type="InterPro" id="IPR016174">
    <property type="entry name" value="Di-haem_cyt_TM"/>
</dbReference>
<evidence type="ECO:0000313" key="14">
    <source>
        <dbReference type="EMBL" id="MBB5428983.1"/>
    </source>
</evidence>